<accession>A0ABU8HEX6</accession>
<keyword evidence="1" id="KW-0812">Transmembrane</keyword>
<dbReference type="EMBL" id="JBBAXC010000009">
    <property type="protein sequence ID" value="MEI5907724.1"/>
    <property type="molecule type" value="Genomic_DNA"/>
</dbReference>
<keyword evidence="1" id="KW-1133">Transmembrane helix</keyword>
<gene>
    <name evidence="2" type="ORF">WAK64_11735</name>
</gene>
<evidence type="ECO:0000313" key="2">
    <source>
        <dbReference type="EMBL" id="MEI5907724.1"/>
    </source>
</evidence>
<evidence type="ECO:0000313" key="3">
    <source>
        <dbReference type="Proteomes" id="UP001312865"/>
    </source>
</evidence>
<organism evidence="2 3">
    <name type="scientific">Bacillus spongiae</name>
    <dbReference type="NCBI Taxonomy" id="2683610"/>
    <lineage>
        <taxon>Bacteria</taxon>
        <taxon>Bacillati</taxon>
        <taxon>Bacillota</taxon>
        <taxon>Bacilli</taxon>
        <taxon>Bacillales</taxon>
        <taxon>Bacillaceae</taxon>
        <taxon>Bacillus</taxon>
    </lineage>
</organism>
<proteinExistence type="predicted"/>
<feature type="transmembrane region" description="Helical" evidence="1">
    <location>
        <begin position="157"/>
        <end position="175"/>
    </location>
</feature>
<protein>
    <submittedName>
        <fullName evidence="2">CBO0543 family protein</fullName>
    </submittedName>
</protein>
<feature type="transmembrane region" description="Helical" evidence="1">
    <location>
        <begin position="29"/>
        <end position="53"/>
    </location>
</feature>
<feature type="transmembrane region" description="Helical" evidence="1">
    <location>
        <begin position="130"/>
        <end position="151"/>
    </location>
</feature>
<keyword evidence="3" id="KW-1185">Reference proteome</keyword>
<feature type="transmembrane region" description="Helical" evidence="1">
    <location>
        <begin position="102"/>
        <end position="118"/>
    </location>
</feature>
<keyword evidence="1" id="KW-0472">Membrane</keyword>
<dbReference type="Proteomes" id="UP001312865">
    <property type="component" value="Unassembled WGS sequence"/>
</dbReference>
<dbReference type="InterPro" id="IPR048147">
    <property type="entry name" value="CBO0543-like"/>
</dbReference>
<feature type="transmembrane region" description="Helical" evidence="1">
    <location>
        <begin position="65"/>
        <end position="90"/>
    </location>
</feature>
<name>A0ABU8HEX6_9BACI</name>
<comment type="caution">
    <text evidence="2">The sequence shown here is derived from an EMBL/GenBank/DDBJ whole genome shotgun (WGS) entry which is preliminary data.</text>
</comment>
<reference evidence="2 3" key="1">
    <citation type="journal article" date="2018" name="J. Microbiol.">
        <title>Bacillus spongiae sp. nov., isolated from sponge of Jeju Island.</title>
        <authorList>
            <person name="Lee G.E."/>
            <person name="Im W.T."/>
            <person name="Park J.S."/>
        </authorList>
    </citation>
    <scope>NUCLEOTIDE SEQUENCE [LARGE SCALE GENOMIC DNA]</scope>
    <source>
        <strain evidence="2 3">135PIL107-10</strain>
    </source>
</reference>
<evidence type="ECO:0000256" key="1">
    <source>
        <dbReference type="SAM" id="Phobius"/>
    </source>
</evidence>
<dbReference type="RefSeq" id="WP_336587169.1">
    <property type="nucleotide sequence ID" value="NZ_JBBAXC010000009.1"/>
</dbReference>
<sequence length="186" mass="22060">MEQQADYEKLLLDTYKSMENTYVLIKEGWYGYVLFTPMWWLLIFLTFAPWIIWYFFKPKRSAARLLFGVFFVTLISIILDSIGILTGAWYYRYKFAPFTPEFIPWDITIIPVSLLFTLQIKPKANPLIKGVIWGGSAAFIGEPLLEFIGFYEPVYWRSGYSFWVYILLFLIAYFFSTKINSFEKLN</sequence>
<dbReference type="NCBIfam" id="NF041644">
    <property type="entry name" value="CBO0543_fam"/>
    <property type="match status" value="1"/>
</dbReference>